<keyword evidence="5" id="KW-0119">Carbohydrate metabolism</keyword>
<dbReference type="InterPro" id="IPR005886">
    <property type="entry name" value="UDP_G4E"/>
</dbReference>
<dbReference type="Pfam" id="PF16363">
    <property type="entry name" value="GDP_Man_Dehyd"/>
    <property type="match status" value="1"/>
</dbReference>
<organism evidence="7">
    <name type="scientific">marine sediment metagenome</name>
    <dbReference type="NCBI Taxonomy" id="412755"/>
    <lineage>
        <taxon>unclassified sequences</taxon>
        <taxon>metagenomes</taxon>
        <taxon>ecological metagenomes</taxon>
    </lineage>
</organism>
<protein>
    <recommendedName>
        <fullName evidence="6">NAD(P)-binding domain-containing protein</fullName>
    </recommendedName>
</protein>
<evidence type="ECO:0000256" key="3">
    <source>
        <dbReference type="ARBA" id="ARBA00023027"/>
    </source>
</evidence>
<dbReference type="PANTHER" id="PTHR43725">
    <property type="entry name" value="UDP-GLUCOSE 4-EPIMERASE"/>
    <property type="match status" value="1"/>
</dbReference>
<sequence length="210" mass="23485">SAAIYGEPQTVPVDEGHPKVPVNAYGESKLICERILKWYRRAYGFEFVALRYFNAAGASEHFGEDHSPETHLIPKVLKVALGNSHPVTIFGTDYSTRDGSCVRDYVHVMDIARAHVLALEKLKDLSGRAYNLGSGEGYSVIEVVEMARKVTGVDIPAETCPRRPGDPAVLVASSDLAREELGWKPEYEELESIIRSSWRWMREHPDGYSH</sequence>
<proteinExistence type="inferred from homology"/>
<feature type="non-terminal residue" evidence="7">
    <location>
        <position position="1"/>
    </location>
</feature>
<feature type="domain" description="NAD(P)-binding" evidence="6">
    <location>
        <begin position="1"/>
        <end position="188"/>
    </location>
</feature>
<comment type="cofactor">
    <cofactor evidence="1">
        <name>NAD(+)</name>
        <dbReference type="ChEBI" id="CHEBI:57540"/>
    </cofactor>
</comment>
<evidence type="ECO:0000256" key="4">
    <source>
        <dbReference type="ARBA" id="ARBA00023235"/>
    </source>
</evidence>
<dbReference type="Gene3D" id="3.40.50.720">
    <property type="entry name" value="NAD(P)-binding Rossmann-like Domain"/>
    <property type="match status" value="1"/>
</dbReference>
<comment type="caution">
    <text evidence="7">The sequence shown here is derived from an EMBL/GenBank/DDBJ whole genome shotgun (WGS) entry which is preliminary data.</text>
</comment>
<dbReference type="SUPFAM" id="SSF51735">
    <property type="entry name" value="NAD(P)-binding Rossmann-fold domains"/>
    <property type="match status" value="1"/>
</dbReference>
<gene>
    <name evidence="7" type="ORF">S01H1_66191</name>
</gene>
<dbReference type="EMBL" id="BARS01043753">
    <property type="protein sequence ID" value="GAG29235.1"/>
    <property type="molecule type" value="Genomic_DNA"/>
</dbReference>
<evidence type="ECO:0000313" key="7">
    <source>
        <dbReference type="EMBL" id="GAG29235.1"/>
    </source>
</evidence>
<dbReference type="InterPro" id="IPR016040">
    <property type="entry name" value="NAD(P)-bd_dom"/>
</dbReference>
<dbReference type="InterPro" id="IPR036291">
    <property type="entry name" value="NAD(P)-bd_dom_sf"/>
</dbReference>
<evidence type="ECO:0000259" key="6">
    <source>
        <dbReference type="Pfam" id="PF16363"/>
    </source>
</evidence>
<dbReference type="Gene3D" id="3.90.25.10">
    <property type="entry name" value="UDP-galactose 4-epimerase, domain 1"/>
    <property type="match status" value="1"/>
</dbReference>
<dbReference type="GO" id="GO:0003978">
    <property type="term" value="F:UDP-glucose 4-epimerase activity"/>
    <property type="evidence" value="ECO:0007669"/>
    <property type="project" value="InterPro"/>
</dbReference>
<keyword evidence="4" id="KW-0413">Isomerase</keyword>
<dbReference type="GO" id="GO:0033499">
    <property type="term" value="P:galactose catabolic process via UDP-galactose, Leloir pathway"/>
    <property type="evidence" value="ECO:0007669"/>
    <property type="project" value="TreeGrafter"/>
</dbReference>
<accession>X0WEZ1</accession>
<comment type="similarity">
    <text evidence="2">Belongs to the NAD(P)-dependent epimerase/dehydratase family.</text>
</comment>
<dbReference type="PANTHER" id="PTHR43725:SF53">
    <property type="entry name" value="UDP-ARABINOSE 4-EPIMERASE 1"/>
    <property type="match status" value="1"/>
</dbReference>
<dbReference type="NCBIfam" id="TIGR01179">
    <property type="entry name" value="galE"/>
    <property type="match status" value="1"/>
</dbReference>
<evidence type="ECO:0000256" key="5">
    <source>
        <dbReference type="ARBA" id="ARBA00023277"/>
    </source>
</evidence>
<evidence type="ECO:0000256" key="2">
    <source>
        <dbReference type="ARBA" id="ARBA00007637"/>
    </source>
</evidence>
<name>X0WEZ1_9ZZZZ</name>
<reference evidence="7" key="1">
    <citation type="journal article" date="2014" name="Front. Microbiol.">
        <title>High frequency of phylogenetically diverse reductive dehalogenase-homologous genes in deep subseafloor sedimentary metagenomes.</title>
        <authorList>
            <person name="Kawai M."/>
            <person name="Futagami T."/>
            <person name="Toyoda A."/>
            <person name="Takaki Y."/>
            <person name="Nishi S."/>
            <person name="Hori S."/>
            <person name="Arai W."/>
            <person name="Tsubouchi T."/>
            <person name="Morono Y."/>
            <person name="Uchiyama I."/>
            <person name="Ito T."/>
            <person name="Fujiyama A."/>
            <person name="Inagaki F."/>
            <person name="Takami H."/>
        </authorList>
    </citation>
    <scope>NUCLEOTIDE SEQUENCE</scope>
    <source>
        <strain evidence="7">Expedition CK06-06</strain>
    </source>
</reference>
<evidence type="ECO:0000256" key="1">
    <source>
        <dbReference type="ARBA" id="ARBA00001911"/>
    </source>
</evidence>
<keyword evidence="3" id="KW-0520">NAD</keyword>
<dbReference type="AlphaFoldDB" id="X0WEZ1"/>